<evidence type="ECO:0000256" key="1">
    <source>
        <dbReference type="ARBA" id="ARBA00004275"/>
    </source>
</evidence>
<dbReference type="RefSeq" id="WP_117952904.1">
    <property type="nucleotide sequence ID" value="NZ_QRAN01000003.1"/>
</dbReference>
<proteinExistence type="predicted"/>
<name>A0A3L7DZW4_9GAMM</name>
<keyword evidence="5" id="KW-1185">Reference proteome</keyword>
<dbReference type="OrthoDB" id="9797151at2"/>
<comment type="caution">
    <text evidence="4">The sequence shown here is derived from an EMBL/GenBank/DDBJ whole genome shotgun (WGS) entry which is preliminary data.</text>
</comment>
<dbReference type="SUPFAM" id="SSF52096">
    <property type="entry name" value="ClpP/crotonase"/>
    <property type="match status" value="1"/>
</dbReference>
<dbReference type="GO" id="GO:0004165">
    <property type="term" value="F:delta(3)-delta(2)-enoyl-CoA isomerase activity"/>
    <property type="evidence" value="ECO:0007669"/>
    <property type="project" value="UniProtKB-ARBA"/>
</dbReference>
<dbReference type="Proteomes" id="UP000265509">
    <property type="component" value="Unassembled WGS sequence"/>
</dbReference>
<keyword evidence="2" id="KW-0576">Peroxisome</keyword>
<dbReference type="PANTHER" id="PTHR43684:SF1">
    <property type="entry name" value="ENOYL-COA DELTA ISOMERASE 2"/>
    <property type="match status" value="1"/>
</dbReference>
<evidence type="ECO:0000256" key="3">
    <source>
        <dbReference type="ARBA" id="ARBA00023235"/>
    </source>
</evidence>
<accession>A0A3L7DZW4</accession>
<keyword evidence="3" id="KW-0413">Isomerase</keyword>
<dbReference type="CDD" id="cd06558">
    <property type="entry name" value="crotonase-like"/>
    <property type="match status" value="1"/>
</dbReference>
<dbReference type="Pfam" id="PF00378">
    <property type="entry name" value="ECH_1"/>
    <property type="match status" value="1"/>
</dbReference>
<dbReference type="InterPro" id="IPR029045">
    <property type="entry name" value="ClpP/crotonase-like_dom_sf"/>
</dbReference>
<dbReference type="InterPro" id="IPR001753">
    <property type="entry name" value="Enoyl-CoA_hydra/iso"/>
</dbReference>
<comment type="subcellular location">
    <subcellularLocation>
        <location evidence="1">Peroxisome</location>
    </subcellularLocation>
</comment>
<sequence>MTDLISSANIDGVAVITLNRPEKNNAINNAMWAGIRDAFRAAAGDDAVVCVLLCGAGDNFCAGVDLASFGDQDVDPQALFNAAALAVAEFDKPLVAAVQGASVGGGATILFHADIVYAADTLRLRLPFASLGLAPEWASSYMLQANIGAQKAAELFYTAEWVDADKALAQGMVAAVLPPAELQAHALAKAREIAQWPVNSLREIKRSLRLHHLPAIYAAMEAEQQAMARQAGSAENIEAITTFMEKRPPNFRQR</sequence>
<evidence type="ECO:0000256" key="2">
    <source>
        <dbReference type="ARBA" id="ARBA00023140"/>
    </source>
</evidence>
<dbReference type="EMBL" id="QRAN01000003">
    <property type="protein sequence ID" value="RLQ23137.1"/>
    <property type="molecule type" value="Genomic_DNA"/>
</dbReference>
<dbReference type="AlphaFoldDB" id="A0A3L7DZW4"/>
<organism evidence="4 5">
    <name type="scientific">Seongchinamella sediminis</name>
    <dbReference type="NCBI Taxonomy" id="2283635"/>
    <lineage>
        <taxon>Bacteria</taxon>
        <taxon>Pseudomonadati</taxon>
        <taxon>Pseudomonadota</taxon>
        <taxon>Gammaproteobacteria</taxon>
        <taxon>Cellvibrionales</taxon>
        <taxon>Halieaceae</taxon>
        <taxon>Seongchinamella</taxon>
    </lineage>
</organism>
<evidence type="ECO:0000313" key="4">
    <source>
        <dbReference type="EMBL" id="RLQ23137.1"/>
    </source>
</evidence>
<reference evidence="4 5" key="1">
    <citation type="submission" date="2018-07" db="EMBL/GenBank/DDBJ databases">
        <title>Halioglobus sp. genome submission.</title>
        <authorList>
            <person name="Ye M.-Q."/>
            <person name="Du Z.-J."/>
        </authorList>
    </citation>
    <scope>NUCLEOTIDE SEQUENCE [LARGE SCALE GENOMIC DNA]</scope>
    <source>
        <strain evidence="4 5">U0301</strain>
    </source>
</reference>
<gene>
    <name evidence="4" type="ORF">DWB85_03990</name>
</gene>
<dbReference type="PANTHER" id="PTHR43684">
    <property type="match status" value="1"/>
</dbReference>
<protein>
    <submittedName>
        <fullName evidence="4">Enoyl-CoA hydratase</fullName>
    </submittedName>
</protein>
<evidence type="ECO:0000313" key="5">
    <source>
        <dbReference type="Proteomes" id="UP000265509"/>
    </source>
</evidence>
<dbReference type="InterPro" id="IPR051053">
    <property type="entry name" value="ECH/Chromodomain_protein"/>
</dbReference>
<dbReference type="Gene3D" id="3.90.226.10">
    <property type="entry name" value="2-enoyl-CoA Hydratase, Chain A, domain 1"/>
    <property type="match status" value="1"/>
</dbReference>